<dbReference type="PANTHER" id="PTHR37992:SF1">
    <property type="entry name" value="DUF1774-DOMAIN-CONTAINING PROTEIN"/>
    <property type="match status" value="1"/>
</dbReference>
<name>A0AA48QX10_9TREE</name>
<feature type="transmembrane region" description="Helical" evidence="2">
    <location>
        <begin position="273"/>
        <end position="296"/>
    </location>
</feature>
<feature type="transmembrane region" description="Helical" evidence="2">
    <location>
        <begin position="215"/>
        <end position="233"/>
    </location>
</feature>
<keyword evidence="2" id="KW-0472">Membrane</keyword>
<accession>A0AA48QX10</accession>
<proteinExistence type="predicted"/>
<evidence type="ECO:0000256" key="1">
    <source>
        <dbReference type="SAM" id="MobiDB-lite"/>
    </source>
</evidence>
<feature type="transmembrane region" description="Helical" evidence="2">
    <location>
        <begin position="144"/>
        <end position="162"/>
    </location>
</feature>
<feature type="transmembrane region" description="Helical" evidence="2">
    <location>
        <begin position="84"/>
        <end position="106"/>
    </location>
</feature>
<feature type="transmembrane region" description="Helical" evidence="2">
    <location>
        <begin position="44"/>
        <end position="64"/>
    </location>
</feature>
<evidence type="ECO:0000313" key="4">
    <source>
        <dbReference type="Proteomes" id="UP001233271"/>
    </source>
</evidence>
<keyword evidence="2" id="KW-1133">Transmembrane helix</keyword>
<evidence type="ECO:0000256" key="2">
    <source>
        <dbReference type="SAM" id="Phobius"/>
    </source>
</evidence>
<keyword evidence="2" id="KW-0812">Transmembrane</keyword>
<feature type="region of interest" description="Disordered" evidence="1">
    <location>
        <begin position="317"/>
        <end position="370"/>
    </location>
</feature>
<dbReference type="AlphaFoldDB" id="A0AA48QX10"/>
<dbReference type="GeneID" id="85496944"/>
<dbReference type="Proteomes" id="UP001233271">
    <property type="component" value="Chromosome 5"/>
</dbReference>
<keyword evidence="4" id="KW-1185">Reference proteome</keyword>
<feature type="compositionally biased region" description="Low complexity" evidence="1">
    <location>
        <begin position="333"/>
        <end position="352"/>
    </location>
</feature>
<dbReference type="InterPro" id="IPR013920">
    <property type="entry name" value="DUF1774_fun"/>
</dbReference>
<evidence type="ECO:0000313" key="3">
    <source>
        <dbReference type="EMBL" id="BEI93074.1"/>
    </source>
</evidence>
<dbReference type="EMBL" id="AP028216">
    <property type="protein sequence ID" value="BEI93074.1"/>
    <property type="molecule type" value="Genomic_DNA"/>
</dbReference>
<dbReference type="KEGG" id="ccac:CcaHIS019_0507020"/>
<protein>
    <submittedName>
        <fullName evidence="3">Uncharacterized protein</fullName>
    </submittedName>
</protein>
<feature type="transmembrane region" description="Helical" evidence="2">
    <location>
        <begin position="174"/>
        <end position="195"/>
    </location>
</feature>
<dbReference type="RefSeq" id="XP_060458339.1">
    <property type="nucleotide sequence ID" value="XM_060601890.1"/>
</dbReference>
<dbReference type="PANTHER" id="PTHR37992">
    <property type="entry name" value="EXPRESSED PROTEIN"/>
    <property type="match status" value="1"/>
</dbReference>
<feature type="transmembrane region" description="Helical" evidence="2">
    <location>
        <begin position="118"/>
        <end position="138"/>
    </location>
</feature>
<sequence>MPERSYGSTTNVEHGTSSYDDNDEYISADVYRASMRLVRLQMSIPLSVLIALGTLLVCGALVNPSIGEISLIHPTLLTPNHEMVLGYTALLFILQIGFCLLLAAASSEWTKNSLVKGVGLRLAVVNWLTAAWAVTWTLSLFKTAAIIVIVQAIIVLSIHITLQSYPASFAHPLNAIFVHTMINMLLALTLGLLWMSCGFVAQDWVIERRKDAATWKWQAVGVVAGTHAVVSLWELFMRQYVLAICMEYQVLTLLLSVPHVYPPLPNNPIVRPPAYVITLIVLLAIHPLVCLAGWALKGYREREVRIALQEEAEAANARARRAEARSPPPPPVSAEVAEDAPPAEARDTSLPPKTKKKAAANPEEEPLLET</sequence>
<gene>
    <name evidence="3" type="ORF">CcaverHIS019_0507020</name>
</gene>
<organism evidence="3 4">
    <name type="scientific">Cutaneotrichosporon cavernicola</name>
    <dbReference type="NCBI Taxonomy" id="279322"/>
    <lineage>
        <taxon>Eukaryota</taxon>
        <taxon>Fungi</taxon>
        <taxon>Dikarya</taxon>
        <taxon>Basidiomycota</taxon>
        <taxon>Agaricomycotina</taxon>
        <taxon>Tremellomycetes</taxon>
        <taxon>Trichosporonales</taxon>
        <taxon>Trichosporonaceae</taxon>
        <taxon>Cutaneotrichosporon</taxon>
    </lineage>
</organism>
<feature type="transmembrane region" description="Helical" evidence="2">
    <location>
        <begin position="240"/>
        <end position="261"/>
    </location>
</feature>
<reference evidence="3" key="1">
    <citation type="journal article" date="2023" name="BMC Genomics">
        <title>Chromosome-level genome assemblies of Cutaneotrichosporon spp. (Trichosporonales, Basidiomycota) reveal imbalanced evolution between nucleotide sequences and chromosome synteny.</title>
        <authorList>
            <person name="Kobayashi Y."/>
            <person name="Kayamori A."/>
            <person name="Aoki K."/>
            <person name="Shiwa Y."/>
            <person name="Matsutani M."/>
            <person name="Fujita N."/>
            <person name="Sugita T."/>
            <person name="Iwasaki W."/>
            <person name="Tanaka N."/>
            <person name="Takashima M."/>
        </authorList>
    </citation>
    <scope>NUCLEOTIDE SEQUENCE</scope>
    <source>
        <strain evidence="3">HIS019</strain>
    </source>
</reference>